<reference evidence="2" key="1">
    <citation type="submission" date="2018-06" db="EMBL/GenBank/DDBJ databases">
        <authorList>
            <person name="Zhirakovskaya E."/>
        </authorList>
    </citation>
    <scope>NUCLEOTIDE SEQUENCE</scope>
</reference>
<organism evidence="2">
    <name type="scientific">hydrothermal vent metagenome</name>
    <dbReference type="NCBI Taxonomy" id="652676"/>
    <lineage>
        <taxon>unclassified sequences</taxon>
        <taxon>metagenomes</taxon>
        <taxon>ecological metagenomes</taxon>
    </lineage>
</organism>
<keyword evidence="1" id="KW-0812">Transmembrane</keyword>
<dbReference type="EMBL" id="UOGE01000080">
    <property type="protein sequence ID" value="VAX23015.1"/>
    <property type="molecule type" value="Genomic_DNA"/>
</dbReference>
<sequence length="248" mass="28353">MECSAYRETLDLAPAIESDDPYFEEALKHAGNCEVCHDKLAKRLEIERSIKLTMDTMCHVPENLVSSILHMTREIKPERPKRRLWLATAASFILIITLSTSGWSYWDNYKREEAMEKLCVLSIRNHELSHTPEFLSDNKSHISNWLSVRLSRLVRFPEVIGIDKVIGASRSALGTHIVSAVQFEIDGKRSSLYSYYPDQFGIQNAVTPPKFEMGYSVAVWNEKGVGYSLVSEAKVEKVKMLFNSSFWN</sequence>
<keyword evidence="1" id="KW-1133">Transmembrane helix</keyword>
<gene>
    <name evidence="2" type="ORF">MNBD_NITROSPINAE02-144</name>
</gene>
<feature type="transmembrane region" description="Helical" evidence="1">
    <location>
        <begin position="84"/>
        <end position="106"/>
    </location>
</feature>
<keyword evidence="1" id="KW-0472">Membrane</keyword>
<protein>
    <submittedName>
        <fullName evidence="2">Uncharacterized protein</fullName>
    </submittedName>
</protein>
<proteinExistence type="predicted"/>
<evidence type="ECO:0000313" key="2">
    <source>
        <dbReference type="EMBL" id="VAX23015.1"/>
    </source>
</evidence>
<accession>A0A3B1CV37</accession>
<name>A0A3B1CV37_9ZZZZ</name>
<evidence type="ECO:0000256" key="1">
    <source>
        <dbReference type="SAM" id="Phobius"/>
    </source>
</evidence>
<dbReference type="AlphaFoldDB" id="A0A3B1CV37"/>